<reference evidence="5" key="1">
    <citation type="submission" date="2022-11" db="EMBL/GenBank/DDBJ databases">
        <authorList>
            <person name="Petersen C."/>
        </authorList>
    </citation>
    <scope>NUCLEOTIDE SEQUENCE</scope>
    <source>
        <strain evidence="5">IBT 29864</strain>
    </source>
</reference>
<dbReference type="PANTHER" id="PTHR24198:SF165">
    <property type="entry name" value="ANKYRIN REPEAT-CONTAINING PROTEIN-RELATED"/>
    <property type="match status" value="1"/>
</dbReference>
<feature type="signal peptide" evidence="4">
    <location>
        <begin position="1"/>
        <end position="25"/>
    </location>
</feature>
<comment type="caution">
    <text evidence="5">The sequence shown here is derived from an EMBL/GenBank/DDBJ whole genome shotgun (WGS) entry which is preliminary data.</text>
</comment>
<feature type="chain" id="PRO_5040831112" evidence="4">
    <location>
        <begin position="26"/>
        <end position="598"/>
    </location>
</feature>
<feature type="repeat" description="ANK" evidence="3">
    <location>
        <begin position="431"/>
        <end position="459"/>
    </location>
</feature>
<dbReference type="OrthoDB" id="4365405at2759"/>
<evidence type="ECO:0000256" key="1">
    <source>
        <dbReference type="ARBA" id="ARBA00022737"/>
    </source>
</evidence>
<dbReference type="SMART" id="SM00248">
    <property type="entry name" value="ANK"/>
    <property type="match status" value="3"/>
</dbReference>
<sequence>MLFSLSKALSAVVISFCLQATVICAIPHGSHVNALLPRTDDYNNGQVAWTDMTSGDGQKDGKDTNGVPYIKYLIDYYVNKVKTEDRVGVFWTGGTMTEDDYDNIYEFIESETRLNNHGKIFKDVFDNDFLKNEMGIDTSNQNNLYWRGIYRASKALAAGATNGKAYVYLNPAGCRTIFSPASQTPLDDDPAHDGEATVGEVWAYVELPMLMRNTNVNQIISFYKQGRKFVTNIEWDVNTDTQYPRNYLSDLAMDAVPITLPASANRSPMKRSGMVDGGCLGPSFKSTTSDSKANRKARFPSLLAMSELATLTSWCSQGNLQDIEEFFTKGLPEVLKDGQVQLHTADSGTQQAIPYILLLNRLLNAASEAGQVEVFEYLWDEFMKQQNVQIPWDTLKSAAREGSLGLAEAIRQREPGFFARGEPNGRRGSQLGNTQIKVALLRGNLHYIDYLLGLGADINENFPEQSPLRATVRADIDDDIAMQRIRFLVERGALVKGSGALRESARTERYDAVQFLHKHGADIDDIGDDSINLNLSRQSALIIAATSGNEQITRYLLQHGANIDYQDQSGQTAQVAAERNGHLKIAELISSSYLKESV</sequence>
<proteinExistence type="predicted"/>
<reference evidence="5" key="2">
    <citation type="journal article" date="2023" name="IMA Fungus">
        <title>Comparative genomic study of the Penicillium genus elucidates a diverse pangenome and 15 lateral gene transfer events.</title>
        <authorList>
            <person name="Petersen C."/>
            <person name="Sorensen T."/>
            <person name="Nielsen M.R."/>
            <person name="Sondergaard T.E."/>
            <person name="Sorensen J.L."/>
            <person name="Fitzpatrick D.A."/>
            <person name="Frisvad J.C."/>
            <person name="Nielsen K.L."/>
        </authorList>
    </citation>
    <scope>NUCLEOTIDE SEQUENCE</scope>
    <source>
        <strain evidence="5">IBT 29864</strain>
    </source>
</reference>
<dbReference type="SUPFAM" id="SSF48403">
    <property type="entry name" value="Ankyrin repeat"/>
    <property type="match status" value="1"/>
</dbReference>
<dbReference type="PROSITE" id="PS50088">
    <property type="entry name" value="ANK_REPEAT"/>
    <property type="match status" value="2"/>
</dbReference>
<dbReference type="GeneID" id="81433212"/>
<keyword evidence="2 3" id="KW-0040">ANK repeat</keyword>
<protein>
    <submittedName>
        <fullName evidence="5">Ankyrin</fullName>
    </submittedName>
</protein>
<keyword evidence="6" id="KW-1185">Reference proteome</keyword>
<dbReference type="InterPro" id="IPR036770">
    <property type="entry name" value="Ankyrin_rpt-contain_sf"/>
</dbReference>
<accession>A0A9X0B6L8</accession>
<evidence type="ECO:0000256" key="2">
    <source>
        <dbReference type="ARBA" id="ARBA00023043"/>
    </source>
</evidence>
<dbReference type="Gene3D" id="1.25.40.20">
    <property type="entry name" value="Ankyrin repeat-containing domain"/>
    <property type="match status" value="1"/>
</dbReference>
<name>A0A9X0B6L8_9EURO</name>
<dbReference type="PROSITE" id="PS50297">
    <property type="entry name" value="ANK_REP_REGION"/>
    <property type="match status" value="2"/>
</dbReference>
<keyword evidence="1" id="KW-0677">Repeat</keyword>
<dbReference type="PANTHER" id="PTHR24198">
    <property type="entry name" value="ANKYRIN REPEAT AND PROTEIN KINASE DOMAIN-CONTAINING PROTEIN"/>
    <property type="match status" value="1"/>
</dbReference>
<feature type="repeat" description="ANK" evidence="3">
    <location>
        <begin position="536"/>
        <end position="568"/>
    </location>
</feature>
<organism evidence="5 6">
    <name type="scientific">Penicillium cataractarum</name>
    <dbReference type="NCBI Taxonomy" id="2100454"/>
    <lineage>
        <taxon>Eukaryota</taxon>
        <taxon>Fungi</taxon>
        <taxon>Dikarya</taxon>
        <taxon>Ascomycota</taxon>
        <taxon>Pezizomycotina</taxon>
        <taxon>Eurotiomycetes</taxon>
        <taxon>Eurotiomycetidae</taxon>
        <taxon>Eurotiales</taxon>
        <taxon>Aspergillaceae</taxon>
        <taxon>Penicillium</taxon>
    </lineage>
</organism>
<evidence type="ECO:0000313" key="5">
    <source>
        <dbReference type="EMBL" id="KAJ5390036.1"/>
    </source>
</evidence>
<dbReference type="Pfam" id="PF12796">
    <property type="entry name" value="Ank_2"/>
    <property type="match status" value="1"/>
</dbReference>
<dbReference type="AlphaFoldDB" id="A0A9X0B6L8"/>
<dbReference type="Proteomes" id="UP001147782">
    <property type="component" value="Unassembled WGS sequence"/>
</dbReference>
<evidence type="ECO:0000256" key="4">
    <source>
        <dbReference type="SAM" id="SignalP"/>
    </source>
</evidence>
<keyword evidence="4" id="KW-0732">Signal</keyword>
<gene>
    <name evidence="5" type="ORF">N7496_001104</name>
</gene>
<dbReference type="RefSeq" id="XP_056560764.1">
    <property type="nucleotide sequence ID" value="XM_056694035.1"/>
</dbReference>
<dbReference type="InterPro" id="IPR002110">
    <property type="entry name" value="Ankyrin_rpt"/>
</dbReference>
<evidence type="ECO:0000256" key="3">
    <source>
        <dbReference type="PROSITE-ProRule" id="PRU00023"/>
    </source>
</evidence>
<evidence type="ECO:0000313" key="6">
    <source>
        <dbReference type="Proteomes" id="UP001147782"/>
    </source>
</evidence>
<dbReference type="EMBL" id="JAPZBS010000001">
    <property type="protein sequence ID" value="KAJ5390036.1"/>
    <property type="molecule type" value="Genomic_DNA"/>
</dbReference>